<feature type="domain" description="THAP-type" evidence="12">
    <location>
        <begin position="1"/>
        <end position="84"/>
    </location>
</feature>
<dbReference type="GO" id="GO:0005634">
    <property type="term" value="C:nucleus"/>
    <property type="evidence" value="ECO:0007669"/>
    <property type="project" value="UniProtKB-SubCell"/>
</dbReference>
<dbReference type="AlphaFoldDB" id="A0A6P3QID4"/>
<feature type="coiled-coil region" evidence="10">
    <location>
        <begin position="352"/>
        <end position="379"/>
    </location>
</feature>
<keyword evidence="7" id="KW-0539">Nucleus</keyword>
<gene>
    <name evidence="14" type="primary">THAP5</name>
</gene>
<dbReference type="InterPro" id="IPR006612">
    <property type="entry name" value="THAP_Znf"/>
</dbReference>
<dbReference type="Proteomes" id="UP000515202">
    <property type="component" value="Unplaced"/>
</dbReference>
<proteinExistence type="predicted"/>
<dbReference type="RefSeq" id="XP_011360804.1">
    <property type="nucleotide sequence ID" value="XM_011362502.2"/>
</dbReference>
<accession>A0A6P3QID4</accession>
<keyword evidence="4" id="KW-0862">Zinc</keyword>
<protein>
    <recommendedName>
        <fullName evidence="8">THAP domain-containing protein 5</fullName>
    </recommendedName>
</protein>
<dbReference type="PANTHER" id="PTHR46927">
    <property type="entry name" value="AGAP005574-PA"/>
    <property type="match status" value="1"/>
</dbReference>
<evidence type="ECO:0000256" key="5">
    <source>
        <dbReference type="ARBA" id="ARBA00023054"/>
    </source>
</evidence>
<dbReference type="CTD" id="168451"/>
<keyword evidence="6 9" id="KW-0238">DNA-binding</keyword>
<dbReference type="Pfam" id="PF05485">
    <property type="entry name" value="THAP"/>
    <property type="match status" value="1"/>
</dbReference>
<feature type="region of interest" description="Disordered" evidence="11">
    <location>
        <begin position="86"/>
        <end position="131"/>
    </location>
</feature>
<organism evidence="13 14">
    <name type="scientific">Pteropus vampyrus</name>
    <name type="common">Large flying fox</name>
    <dbReference type="NCBI Taxonomy" id="132908"/>
    <lineage>
        <taxon>Eukaryota</taxon>
        <taxon>Metazoa</taxon>
        <taxon>Chordata</taxon>
        <taxon>Craniata</taxon>
        <taxon>Vertebrata</taxon>
        <taxon>Euteleostomi</taxon>
        <taxon>Mammalia</taxon>
        <taxon>Eutheria</taxon>
        <taxon>Laurasiatheria</taxon>
        <taxon>Chiroptera</taxon>
        <taxon>Yinpterochiroptera</taxon>
        <taxon>Pteropodoidea</taxon>
        <taxon>Pteropodidae</taxon>
        <taxon>Pteropodinae</taxon>
        <taxon>Pteropus</taxon>
    </lineage>
</organism>
<dbReference type="InterPro" id="IPR052224">
    <property type="entry name" value="THAP_domain_protein"/>
</dbReference>
<dbReference type="SMART" id="SM00692">
    <property type="entry name" value="DM3"/>
    <property type="match status" value="1"/>
</dbReference>
<keyword evidence="3 9" id="KW-0863">Zinc-finger</keyword>
<dbReference type="GO" id="GO:0003677">
    <property type="term" value="F:DNA binding"/>
    <property type="evidence" value="ECO:0007669"/>
    <property type="project" value="UniProtKB-UniRule"/>
</dbReference>
<evidence type="ECO:0000256" key="3">
    <source>
        <dbReference type="ARBA" id="ARBA00022771"/>
    </source>
</evidence>
<feature type="compositionally biased region" description="Basic and acidic residues" evidence="11">
    <location>
        <begin position="103"/>
        <end position="119"/>
    </location>
</feature>
<keyword evidence="13" id="KW-1185">Reference proteome</keyword>
<evidence type="ECO:0000256" key="2">
    <source>
        <dbReference type="ARBA" id="ARBA00022723"/>
    </source>
</evidence>
<dbReference type="OrthoDB" id="5982876at2759"/>
<dbReference type="PROSITE" id="PS50950">
    <property type="entry name" value="ZF_THAP"/>
    <property type="match status" value="1"/>
</dbReference>
<dbReference type="GO" id="GO:0008270">
    <property type="term" value="F:zinc ion binding"/>
    <property type="evidence" value="ECO:0007669"/>
    <property type="project" value="UniProtKB-KW"/>
</dbReference>
<dbReference type="SUPFAM" id="SSF57716">
    <property type="entry name" value="Glucocorticoid receptor-like (DNA-binding domain)"/>
    <property type="match status" value="1"/>
</dbReference>
<evidence type="ECO:0000256" key="4">
    <source>
        <dbReference type="ARBA" id="ARBA00022833"/>
    </source>
</evidence>
<evidence type="ECO:0000313" key="13">
    <source>
        <dbReference type="Proteomes" id="UP000515202"/>
    </source>
</evidence>
<dbReference type="PANTHER" id="PTHR46927:SF1">
    <property type="entry name" value="THAP DOMAIN-CONTAINING PROTEIN 5"/>
    <property type="match status" value="1"/>
</dbReference>
<keyword evidence="2" id="KW-0479">Metal-binding</keyword>
<dbReference type="SMART" id="SM00980">
    <property type="entry name" value="THAP"/>
    <property type="match status" value="1"/>
</dbReference>
<evidence type="ECO:0000256" key="6">
    <source>
        <dbReference type="ARBA" id="ARBA00023125"/>
    </source>
</evidence>
<evidence type="ECO:0000256" key="11">
    <source>
        <dbReference type="SAM" id="MobiDB-lite"/>
    </source>
</evidence>
<name>A0A6P3QID4_PTEVA</name>
<comment type="subcellular location">
    <subcellularLocation>
        <location evidence="1">Nucleus</location>
    </subcellularLocation>
</comment>
<evidence type="ECO:0000313" key="14">
    <source>
        <dbReference type="RefSeq" id="XP_011360804.1"/>
    </source>
</evidence>
<sequence>MPRYCAAICCKNRRGRNNKDRKLSFYPFPLHDKERLEKWLKNMKRDSWVPSKYQFLCSDHFTPDSLDVRWGIRYLKQTAIPTIFSLPEDDQEKNPSKKKWQKKKLDDEKEMRLKAKSEESFASNEPKKNTVNTDVLPEHAEVLGSSASVTPPAPKTGSVHSNVLTLNLVKQNTGQPASTLETSINQDISIGGFHTTFENLNSTTITLTTSNSEGVQQSLETQEVLEITTSHLANPNITNTSMEIKSAQESPFLFSTISQTVEELNTNKESVIAIFVPAENFKPTVNSFMPPQKETVEMEGIDTEDSLYKDVDYETEVLQIEHSYCRKDINKEHLWQKVSKLHSKITLLELQEQQTLGRLKSLEALIRQLKQENWLSEENVKVIENHFTTYEVTLI</sequence>
<evidence type="ECO:0000256" key="7">
    <source>
        <dbReference type="ARBA" id="ARBA00023242"/>
    </source>
</evidence>
<evidence type="ECO:0000259" key="12">
    <source>
        <dbReference type="PROSITE" id="PS50950"/>
    </source>
</evidence>
<evidence type="ECO:0000256" key="9">
    <source>
        <dbReference type="PROSITE-ProRule" id="PRU00309"/>
    </source>
</evidence>
<reference evidence="14" key="1">
    <citation type="submission" date="2025-08" db="UniProtKB">
        <authorList>
            <consortium name="RefSeq"/>
        </authorList>
    </citation>
    <scope>IDENTIFICATION</scope>
    <source>
        <tissue evidence="14">Kidney</tissue>
    </source>
</reference>
<evidence type="ECO:0000256" key="1">
    <source>
        <dbReference type="ARBA" id="ARBA00004123"/>
    </source>
</evidence>
<dbReference type="GeneID" id="105293677"/>
<keyword evidence="5 10" id="KW-0175">Coiled coil</keyword>
<dbReference type="KEGG" id="pvp:105293677"/>
<evidence type="ECO:0000256" key="10">
    <source>
        <dbReference type="SAM" id="Coils"/>
    </source>
</evidence>
<evidence type="ECO:0000256" key="8">
    <source>
        <dbReference type="ARBA" id="ARBA00039526"/>
    </source>
</evidence>